<protein>
    <submittedName>
        <fullName evidence="3">Putative alpha-mannosidase</fullName>
    </submittedName>
</protein>
<evidence type="ECO:0000313" key="4">
    <source>
        <dbReference type="Proteomes" id="UP000003963"/>
    </source>
</evidence>
<keyword evidence="4" id="KW-1185">Reference proteome</keyword>
<dbReference type="Gene3D" id="2.60.40.2220">
    <property type="match status" value="1"/>
</dbReference>
<dbReference type="PANTHER" id="PTHR46017:SF1">
    <property type="entry name" value="ALPHA-MANNOSIDASE 2C1"/>
    <property type="match status" value="1"/>
</dbReference>
<gene>
    <name evidence="3" type="ORF">SSOG_08336</name>
</gene>
<dbReference type="Gene3D" id="2.70.98.30">
    <property type="entry name" value="Golgi alpha-mannosidase II, domain 4"/>
    <property type="match status" value="1"/>
</dbReference>
<dbReference type="EMBL" id="GG657754">
    <property type="protein sequence ID" value="EFL28622.1"/>
    <property type="molecule type" value="Genomic_DNA"/>
</dbReference>
<evidence type="ECO:0000259" key="1">
    <source>
        <dbReference type="Pfam" id="PF07748"/>
    </source>
</evidence>
<dbReference type="Pfam" id="PF17677">
    <property type="entry name" value="Glyco_hydro38C2"/>
    <property type="match status" value="1"/>
</dbReference>
<feature type="domain" description="Glycosyl hydrolases family 38 C-terminal" evidence="2">
    <location>
        <begin position="109"/>
        <end position="183"/>
    </location>
</feature>
<dbReference type="GO" id="GO:0009313">
    <property type="term" value="P:oligosaccharide catabolic process"/>
    <property type="evidence" value="ECO:0007669"/>
    <property type="project" value="TreeGrafter"/>
</dbReference>
<dbReference type="HOGENOM" id="CLU_1618092_0_0_11"/>
<dbReference type="InterPro" id="IPR011013">
    <property type="entry name" value="Gal_mutarotase_sf_dom"/>
</dbReference>
<dbReference type="GO" id="GO:0004559">
    <property type="term" value="F:alpha-mannosidase activity"/>
    <property type="evidence" value="ECO:0007669"/>
    <property type="project" value="InterPro"/>
</dbReference>
<organism evidence="3 4">
    <name type="scientific">Streptomyces himastatinicus ATCC 53653</name>
    <dbReference type="NCBI Taxonomy" id="457427"/>
    <lineage>
        <taxon>Bacteria</taxon>
        <taxon>Bacillati</taxon>
        <taxon>Actinomycetota</taxon>
        <taxon>Actinomycetes</taxon>
        <taxon>Kitasatosporales</taxon>
        <taxon>Streptomycetaceae</taxon>
        <taxon>Streptomyces</taxon>
        <taxon>Streptomyces violaceusniger group</taxon>
    </lineage>
</organism>
<evidence type="ECO:0000259" key="2">
    <source>
        <dbReference type="Pfam" id="PF17677"/>
    </source>
</evidence>
<reference evidence="3 4" key="1">
    <citation type="submission" date="2009-02" db="EMBL/GenBank/DDBJ databases">
        <title>Annotation of Streptomyces hygroscopicus strain ATCC 53653.</title>
        <authorList>
            <consortium name="The Broad Institute Genome Sequencing Platform"/>
            <consortium name="Broad Institute Microbial Sequencing Center"/>
            <person name="Fischbach M."/>
            <person name="Godfrey P."/>
            <person name="Ward D."/>
            <person name="Young S."/>
            <person name="Zeng Q."/>
            <person name="Koehrsen M."/>
            <person name="Alvarado L."/>
            <person name="Berlin A.M."/>
            <person name="Bochicchio J."/>
            <person name="Borenstein D."/>
            <person name="Chapman S.B."/>
            <person name="Chen Z."/>
            <person name="Engels R."/>
            <person name="Freedman E."/>
            <person name="Gellesch M."/>
            <person name="Goldberg J."/>
            <person name="Griggs A."/>
            <person name="Gujja S."/>
            <person name="Heilman E.R."/>
            <person name="Heiman D.I."/>
            <person name="Hepburn T.A."/>
            <person name="Howarth C."/>
            <person name="Jen D."/>
            <person name="Larson L."/>
            <person name="Lewis B."/>
            <person name="Mehta T."/>
            <person name="Park D."/>
            <person name="Pearson M."/>
            <person name="Richards J."/>
            <person name="Roberts A."/>
            <person name="Saif S."/>
            <person name="Shea T.D."/>
            <person name="Shenoy N."/>
            <person name="Sisk P."/>
            <person name="Stolte C."/>
            <person name="Sykes S.N."/>
            <person name="Thomson T."/>
            <person name="Walk T."/>
            <person name="White J."/>
            <person name="Yandava C."/>
            <person name="Straight P."/>
            <person name="Clardy J."/>
            <person name="Hung D."/>
            <person name="Kolter R."/>
            <person name="Mekalanos J."/>
            <person name="Walker S."/>
            <person name="Walsh C.T."/>
            <person name="Wieland-Brown L.C."/>
            <person name="Haas B."/>
            <person name="Nusbaum C."/>
            <person name="Birren B."/>
        </authorList>
    </citation>
    <scope>NUCLEOTIDE SEQUENCE [LARGE SCALE GENOMIC DNA]</scope>
    <source>
        <strain evidence="3 4">ATCC 53653</strain>
    </source>
</reference>
<dbReference type="AlphaFoldDB" id="D9WWJ6"/>
<dbReference type="GO" id="GO:0030246">
    <property type="term" value="F:carbohydrate binding"/>
    <property type="evidence" value="ECO:0007669"/>
    <property type="project" value="InterPro"/>
</dbReference>
<evidence type="ECO:0000313" key="3">
    <source>
        <dbReference type="EMBL" id="EFL28622.1"/>
    </source>
</evidence>
<dbReference type="Pfam" id="PF07748">
    <property type="entry name" value="Glyco_hydro_38C"/>
    <property type="match status" value="1"/>
</dbReference>
<dbReference type="InterPro" id="IPR041147">
    <property type="entry name" value="GH38_C"/>
</dbReference>
<dbReference type="GO" id="GO:0006013">
    <property type="term" value="P:mannose metabolic process"/>
    <property type="evidence" value="ECO:0007669"/>
    <property type="project" value="InterPro"/>
</dbReference>
<dbReference type="PANTHER" id="PTHR46017">
    <property type="entry name" value="ALPHA-MANNOSIDASE 2C1"/>
    <property type="match status" value="1"/>
</dbReference>
<dbReference type="STRING" id="457427.SSOG_08336"/>
<feature type="domain" description="Glycosyl hydrolase family 38 C-terminal" evidence="1">
    <location>
        <begin position="3"/>
        <end position="56"/>
    </location>
</feature>
<dbReference type="InterPro" id="IPR011682">
    <property type="entry name" value="Glyco_hydro_38_C"/>
</dbReference>
<proteinExistence type="predicted"/>
<dbReference type="Proteomes" id="UP000003963">
    <property type="component" value="Unassembled WGS sequence"/>
</dbReference>
<dbReference type="SUPFAM" id="SSF74650">
    <property type="entry name" value="Galactose mutarotase-like"/>
    <property type="match status" value="1"/>
</dbReference>
<name>D9WWJ6_9ACTN</name>
<accession>D9WWJ6</accession>
<sequence length="189" mass="20178">MYGHRWVHVGEPGYGVAVLNDATYGHDVSRTTREGGGTTTTVRLSLVRAPRIPDPEADQGRHRFTYALLPGATVQDAIAEGYALNLPLRVADARTAAAPLVTTDGPAAAIEAVKQADDRSGDVVVRLYESLGGRTRTTLHPGFAHTGAVVTDLLERPVADAEPVTAHEDGSVTVSLRPFQILSLRFTRS</sequence>